<organism evidence="3 4">
    <name type="scientific">Chroogloeocystis siderophila 5.2 s.c.1</name>
    <dbReference type="NCBI Taxonomy" id="247279"/>
    <lineage>
        <taxon>Bacteria</taxon>
        <taxon>Bacillati</taxon>
        <taxon>Cyanobacteriota</taxon>
        <taxon>Cyanophyceae</taxon>
        <taxon>Oscillatoriophycideae</taxon>
        <taxon>Chroococcales</taxon>
        <taxon>Chroococcaceae</taxon>
        <taxon>Chroogloeocystis</taxon>
    </lineage>
</organism>
<evidence type="ECO:0000313" key="3">
    <source>
        <dbReference type="EMBL" id="OKH22634.1"/>
    </source>
</evidence>
<gene>
    <name evidence="3" type="ORF">NIES1031_19440</name>
</gene>
<accession>A0A1U7HGF1</accession>
<dbReference type="InterPro" id="IPR051159">
    <property type="entry name" value="Hexapeptide_acetyltransf"/>
</dbReference>
<dbReference type="PANTHER" id="PTHR23416">
    <property type="entry name" value="SIALIC ACID SYNTHASE-RELATED"/>
    <property type="match status" value="1"/>
</dbReference>
<evidence type="ECO:0008006" key="5">
    <source>
        <dbReference type="Google" id="ProtNLM"/>
    </source>
</evidence>
<dbReference type="PROSITE" id="PS00101">
    <property type="entry name" value="HEXAPEP_TRANSFERASES"/>
    <property type="match status" value="1"/>
</dbReference>
<keyword evidence="1" id="KW-0808">Transferase</keyword>
<proteinExistence type="predicted"/>
<evidence type="ECO:0000256" key="2">
    <source>
        <dbReference type="ARBA" id="ARBA00022737"/>
    </source>
</evidence>
<evidence type="ECO:0000256" key="1">
    <source>
        <dbReference type="ARBA" id="ARBA00022679"/>
    </source>
</evidence>
<dbReference type="RefSeq" id="WP_073551128.1">
    <property type="nucleotide sequence ID" value="NZ_CAWMVK010000011.1"/>
</dbReference>
<dbReference type="CDD" id="cd04647">
    <property type="entry name" value="LbH_MAT_like"/>
    <property type="match status" value="1"/>
</dbReference>
<reference evidence="3 4" key="1">
    <citation type="submission" date="2016-11" db="EMBL/GenBank/DDBJ databases">
        <title>Draft Genome Sequences of Nine Cyanobacterial Strains from Diverse Habitats.</title>
        <authorList>
            <person name="Zhu T."/>
            <person name="Hou S."/>
            <person name="Lu X."/>
            <person name="Hess W.R."/>
        </authorList>
    </citation>
    <scope>NUCLEOTIDE SEQUENCE [LARGE SCALE GENOMIC DNA]</scope>
    <source>
        <strain evidence="3 4">5.2 s.c.1</strain>
    </source>
</reference>
<dbReference type="OrthoDB" id="9815592at2"/>
<dbReference type="EMBL" id="MRCC01000019">
    <property type="protein sequence ID" value="OKH22634.1"/>
    <property type="molecule type" value="Genomic_DNA"/>
</dbReference>
<dbReference type="AlphaFoldDB" id="A0A1U7HGF1"/>
<dbReference type="Proteomes" id="UP000185984">
    <property type="component" value="Unassembled WGS sequence"/>
</dbReference>
<dbReference type="GO" id="GO:0031470">
    <property type="term" value="C:carboxysome"/>
    <property type="evidence" value="ECO:0007669"/>
    <property type="project" value="UniProtKB-ARBA"/>
</dbReference>
<comment type="caution">
    <text evidence="3">The sequence shown here is derived from an EMBL/GenBank/DDBJ whole genome shotgun (WGS) entry which is preliminary data.</text>
</comment>
<dbReference type="InterPro" id="IPR018357">
    <property type="entry name" value="Hexapep_transf_CS"/>
</dbReference>
<dbReference type="InterPro" id="IPR001451">
    <property type="entry name" value="Hexapep"/>
</dbReference>
<sequence length="203" mass="22368">MFYLFLSKVFKGFDFLKSTLVANSCLFFPQIWFRALGKNCCFQGFPRFGYAFRDIRVGNNCSFGIGIFLNCGADGYINIGNFVSLNDYTYISSLYGVEIGDNSRIAEFVSIRDNDHAYADPETLIRNQGFQGAKIKIGSDVWIGRGVFIGKGVEIGNGAVIGANSVVTKSIPPFAVAVGVPAKVIKYRQKKSNESIMQCLEVT</sequence>
<dbReference type="InterPro" id="IPR011004">
    <property type="entry name" value="Trimer_LpxA-like_sf"/>
</dbReference>
<dbReference type="STRING" id="247279.NIES1031_19440"/>
<evidence type="ECO:0000313" key="4">
    <source>
        <dbReference type="Proteomes" id="UP000185984"/>
    </source>
</evidence>
<dbReference type="GO" id="GO:0043886">
    <property type="term" value="F:structural constituent of carboxysome shell"/>
    <property type="evidence" value="ECO:0007669"/>
    <property type="project" value="UniProtKB-ARBA"/>
</dbReference>
<dbReference type="Gene3D" id="2.160.10.10">
    <property type="entry name" value="Hexapeptide repeat proteins"/>
    <property type="match status" value="1"/>
</dbReference>
<protein>
    <recommendedName>
        <fullName evidence="5">Acetyltransferase</fullName>
    </recommendedName>
</protein>
<keyword evidence="2" id="KW-0677">Repeat</keyword>
<name>A0A1U7HGF1_9CHRO</name>
<dbReference type="SUPFAM" id="SSF51161">
    <property type="entry name" value="Trimeric LpxA-like enzymes"/>
    <property type="match status" value="1"/>
</dbReference>
<keyword evidence="4" id="KW-1185">Reference proteome</keyword>
<dbReference type="GO" id="GO:0016740">
    <property type="term" value="F:transferase activity"/>
    <property type="evidence" value="ECO:0007669"/>
    <property type="project" value="UniProtKB-KW"/>
</dbReference>
<dbReference type="Pfam" id="PF00132">
    <property type="entry name" value="Hexapep"/>
    <property type="match status" value="1"/>
</dbReference>
<dbReference type="PANTHER" id="PTHR23416:SF78">
    <property type="entry name" value="LIPOPOLYSACCHARIDE BIOSYNTHESIS O-ACETYL TRANSFERASE WBBJ-RELATED"/>
    <property type="match status" value="1"/>
</dbReference>